<keyword evidence="5" id="KW-0813">Transport</keyword>
<evidence type="ECO:0000313" key="11">
    <source>
        <dbReference type="EMBL" id="WBW74421.1"/>
    </source>
</evidence>
<sequence length="662" mass="77046">MTDNVFMEPDPWASSSTWGSPIKPLTYEIALGNSSIPSQYKECWEEFQKLDQFLYPNASLYSKIFEIPDHVIAEFLGLIECTNEPLQQRQFFSLLALVAFYQLGVPTTLEQIQKQRNVLPILQRCDLNPSLLHNETEAPLFSNPSTISSTKTISNPLLLSSNSQLQNSPPPFPNFPTTPSPKERNGHSYNYDDIYRRSSSSSSKSNRYVSRPSSSLRERIAEDASHPPRKITYDDFCTTNSPIYLSQPLSNGSLESFPQSLTDSPKNNQSSFSRRYANTIPILNRNELNVDIDLEPSGPFFYRHNNYIISDSRNTREVLRRYSDFYWLHSYLVEKYPWRRVPLLLAKRTASSRNTFLEYRRQGLYDFVNDVAYHPIFSNDEVVQVFFKEPNVYKTWRRENYSFIKESIASFLQDPIDSVPDVSESCKERLLKAGTACGIAINNQVNIIRIFEKAIYTMDHLHDDVNRLQNSFNCLLDSGIYQRVFNSGFAQRESSTMTLVSRHAYNVDTLQHQQSFTLKNSFITNLTRETKMLISLRQLIERMSTPFNTDLTKIKFLISNDENLLREATIHDSTNGRNSATLGSPENRIESNLHKKKQLYADTLRQRFQIDQYLYEEIEYLQNYLTILGNPYIDYCKQRIRYEEEGLNIWQSLRRDFENLYA</sequence>
<evidence type="ECO:0000256" key="2">
    <source>
        <dbReference type="ARBA" id="ARBA00004496"/>
    </source>
</evidence>
<dbReference type="Pfam" id="PF00787">
    <property type="entry name" value="PX"/>
    <property type="match status" value="1"/>
</dbReference>
<dbReference type="PANTHER" id="PTHR47554">
    <property type="entry name" value="SORTING NEXIN MVP1"/>
    <property type="match status" value="1"/>
</dbReference>
<name>A0AAE9WFV5_9SCHI</name>
<comment type="subcellular location">
    <subcellularLocation>
        <location evidence="2">Cytoplasm</location>
    </subcellularLocation>
    <subcellularLocation>
        <location evidence="1">Membrane</location>
        <topology evidence="1">Peripheral membrane protein</topology>
        <orientation evidence="1">Cytoplasmic side</orientation>
    </subcellularLocation>
</comment>
<dbReference type="GeneID" id="80876825"/>
<feature type="compositionally biased region" description="Low complexity" evidence="9">
    <location>
        <begin position="188"/>
        <end position="215"/>
    </location>
</feature>
<evidence type="ECO:0000259" key="10">
    <source>
        <dbReference type="PROSITE" id="PS50195"/>
    </source>
</evidence>
<feature type="compositionally biased region" description="Pro residues" evidence="9">
    <location>
        <begin position="168"/>
        <end position="179"/>
    </location>
</feature>
<feature type="region of interest" description="Disordered" evidence="9">
    <location>
        <begin position="160"/>
        <end position="233"/>
    </location>
</feature>
<keyword evidence="8" id="KW-0472">Membrane</keyword>
<dbReference type="PANTHER" id="PTHR47554:SF1">
    <property type="entry name" value="SORTING NEXIN MVP1"/>
    <property type="match status" value="1"/>
</dbReference>
<dbReference type="InterPro" id="IPR001683">
    <property type="entry name" value="PX_dom"/>
</dbReference>
<keyword evidence="12" id="KW-1185">Reference proteome</keyword>
<evidence type="ECO:0000313" key="12">
    <source>
        <dbReference type="Proteomes" id="UP001212411"/>
    </source>
</evidence>
<dbReference type="SMART" id="SM00312">
    <property type="entry name" value="PX"/>
    <property type="match status" value="1"/>
</dbReference>
<evidence type="ECO:0000256" key="9">
    <source>
        <dbReference type="SAM" id="MobiDB-lite"/>
    </source>
</evidence>
<dbReference type="Proteomes" id="UP001212411">
    <property type="component" value="Chromosome 2"/>
</dbReference>
<dbReference type="GO" id="GO:0005829">
    <property type="term" value="C:cytosol"/>
    <property type="evidence" value="ECO:0007669"/>
    <property type="project" value="GOC"/>
</dbReference>
<dbReference type="InterPro" id="IPR045734">
    <property type="entry name" value="Snx8_BAR_dom"/>
</dbReference>
<gene>
    <name evidence="11" type="primary">mvp1</name>
    <name evidence="11" type="ORF">SOMG_03345</name>
</gene>
<dbReference type="AlphaFoldDB" id="A0AAE9WFV5"/>
<dbReference type="GO" id="GO:0006623">
    <property type="term" value="P:protein targeting to vacuole"/>
    <property type="evidence" value="ECO:0007669"/>
    <property type="project" value="TreeGrafter"/>
</dbReference>
<dbReference type="Gene3D" id="3.30.1520.10">
    <property type="entry name" value="Phox-like domain"/>
    <property type="match status" value="1"/>
</dbReference>
<dbReference type="GO" id="GO:0016020">
    <property type="term" value="C:membrane"/>
    <property type="evidence" value="ECO:0007669"/>
    <property type="project" value="UniProtKB-SubCell"/>
</dbReference>
<organism evidence="11 12">
    <name type="scientific">Schizosaccharomyces osmophilus</name>
    <dbReference type="NCBI Taxonomy" id="2545709"/>
    <lineage>
        <taxon>Eukaryota</taxon>
        <taxon>Fungi</taxon>
        <taxon>Dikarya</taxon>
        <taxon>Ascomycota</taxon>
        <taxon>Taphrinomycotina</taxon>
        <taxon>Schizosaccharomycetes</taxon>
        <taxon>Schizosaccharomycetales</taxon>
        <taxon>Schizosaccharomycetaceae</taxon>
        <taxon>Schizosaccharomyces</taxon>
    </lineage>
</organism>
<dbReference type="GO" id="GO:0005768">
    <property type="term" value="C:endosome"/>
    <property type="evidence" value="ECO:0007669"/>
    <property type="project" value="TreeGrafter"/>
</dbReference>
<dbReference type="EMBL" id="CP115612">
    <property type="protein sequence ID" value="WBW74421.1"/>
    <property type="molecule type" value="Genomic_DNA"/>
</dbReference>
<protein>
    <recommendedName>
        <fullName evidence="4">Sorting nexin MVP1</fullName>
    </recommendedName>
</protein>
<evidence type="ECO:0000256" key="7">
    <source>
        <dbReference type="ARBA" id="ARBA00022927"/>
    </source>
</evidence>
<dbReference type="InterPro" id="IPR036871">
    <property type="entry name" value="PX_dom_sf"/>
</dbReference>
<evidence type="ECO:0000256" key="3">
    <source>
        <dbReference type="ARBA" id="ARBA00010883"/>
    </source>
</evidence>
<keyword evidence="6" id="KW-0963">Cytoplasm</keyword>
<dbReference type="SUPFAM" id="SSF64268">
    <property type="entry name" value="PX domain"/>
    <property type="match status" value="1"/>
</dbReference>
<dbReference type="GO" id="GO:0032266">
    <property type="term" value="F:phosphatidylinositol-3-phosphate binding"/>
    <property type="evidence" value="ECO:0007669"/>
    <property type="project" value="TreeGrafter"/>
</dbReference>
<accession>A0AAE9WFV5</accession>
<keyword evidence="7" id="KW-0653">Protein transport</keyword>
<dbReference type="GO" id="GO:0042147">
    <property type="term" value="P:retrograde transport, endosome to Golgi"/>
    <property type="evidence" value="ECO:0007669"/>
    <property type="project" value="InterPro"/>
</dbReference>
<proteinExistence type="inferred from homology"/>
<dbReference type="KEGG" id="som:SOMG_03345"/>
<dbReference type="PROSITE" id="PS50195">
    <property type="entry name" value="PX"/>
    <property type="match status" value="1"/>
</dbReference>
<evidence type="ECO:0000256" key="6">
    <source>
        <dbReference type="ARBA" id="ARBA00022490"/>
    </source>
</evidence>
<comment type="similarity">
    <text evidence="3">Belongs to the sorting nexin family.</text>
</comment>
<evidence type="ECO:0000256" key="4">
    <source>
        <dbReference type="ARBA" id="ARBA00014268"/>
    </source>
</evidence>
<feature type="domain" description="PX" evidence="10">
    <location>
        <begin position="285"/>
        <end position="393"/>
    </location>
</feature>
<feature type="compositionally biased region" description="Basic and acidic residues" evidence="9">
    <location>
        <begin position="216"/>
        <end position="226"/>
    </location>
</feature>
<evidence type="ECO:0000256" key="5">
    <source>
        <dbReference type="ARBA" id="ARBA00022448"/>
    </source>
</evidence>
<evidence type="ECO:0000256" key="1">
    <source>
        <dbReference type="ARBA" id="ARBA00004287"/>
    </source>
</evidence>
<dbReference type="InterPro" id="IPR028662">
    <property type="entry name" value="SNX8/Mvp1"/>
</dbReference>
<dbReference type="Pfam" id="PF19566">
    <property type="entry name" value="Snx8_BAR_dom"/>
    <property type="match status" value="1"/>
</dbReference>
<reference evidence="11 12" key="1">
    <citation type="journal article" date="2023" name="G3 (Bethesda)">
        <title>A high-quality reference genome for the fission yeast Schizosaccharomyces osmophilus.</title>
        <authorList>
            <person name="Jia G.S."/>
            <person name="Zhang W.C."/>
            <person name="Liang Y."/>
            <person name="Liu X.H."/>
            <person name="Rhind N."/>
            <person name="Pidoux A."/>
            <person name="Brysch-Herzberg M."/>
            <person name="Du L.L."/>
        </authorList>
    </citation>
    <scope>NUCLEOTIDE SEQUENCE [LARGE SCALE GENOMIC DNA]</scope>
    <source>
        <strain evidence="11 12">CBS 15793</strain>
    </source>
</reference>
<dbReference type="RefSeq" id="XP_056038664.1">
    <property type="nucleotide sequence ID" value="XM_056182136.1"/>
</dbReference>
<evidence type="ECO:0000256" key="8">
    <source>
        <dbReference type="ARBA" id="ARBA00023136"/>
    </source>
</evidence>